<dbReference type="PIRSF" id="PIRSF005539">
    <property type="entry name" value="Pept_S33_TRI_F1"/>
    <property type="match status" value="1"/>
</dbReference>
<dbReference type="PANTHER" id="PTHR43433">
    <property type="entry name" value="HYDROLASE, ALPHA/BETA FOLD FAMILY PROTEIN"/>
    <property type="match status" value="1"/>
</dbReference>
<evidence type="ECO:0000313" key="5">
    <source>
        <dbReference type="Proteomes" id="UP000218811"/>
    </source>
</evidence>
<comment type="similarity">
    <text evidence="1">Belongs to the peptidase S33 family.</text>
</comment>
<organism evidence="4 5">
    <name type="scientific">Wolfiporia cocos (strain MD-104)</name>
    <name type="common">Brown rot fungus</name>
    <dbReference type="NCBI Taxonomy" id="742152"/>
    <lineage>
        <taxon>Eukaryota</taxon>
        <taxon>Fungi</taxon>
        <taxon>Dikarya</taxon>
        <taxon>Basidiomycota</taxon>
        <taxon>Agaricomycotina</taxon>
        <taxon>Agaricomycetes</taxon>
        <taxon>Polyporales</taxon>
        <taxon>Phaeolaceae</taxon>
        <taxon>Wolfiporia</taxon>
    </lineage>
</organism>
<reference evidence="4 5" key="1">
    <citation type="journal article" date="2012" name="Science">
        <title>The Paleozoic origin of enzymatic lignin decomposition reconstructed from 31 fungal genomes.</title>
        <authorList>
            <person name="Floudas D."/>
            <person name="Binder M."/>
            <person name="Riley R."/>
            <person name="Barry K."/>
            <person name="Blanchette R.A."/>
            <person name="Henrissat B."/>
            <person name="Martinez A.T."/>
            <person name="Otillar R."/>
            <person name="Spatafora J.W."/>
            <person name="Yadav J.S."/>
            <person name="Aerts A."/>
            <person name="Benoit I."/>
            <person name="Boyd A."/>
            <person name="Carlson A."/>
            <person name="Copeland A."/>
            <person name="Coutinho P.M."/>
            <person name="de Vries R.P."/>
            <person name="Ferreira P."/>
            <person name="Findley K."/>
            <person name="Foster B."/>
            <person name="Gaskell J."/>
            <person name="Glotzer D."/>
            <person name="Gorecki P."/>
            <person name="Heitman J."/>
            <person name="Hesse C."/>
            <person name="Hori C."/>
            <person name="Igarashi K."/>
            <person name="Jurgens J.A."/>
            <person name="Kallen N."/>
            <person name="Kersten P."/>
            <person name="Kohler A."/>
            <person name="Kuees U."/>
            <person name="Kumar T.K.A."/>
            <person name="Kuo A."/>
            <person name="LaButti K."/>
            <person name="Larrondo L.F."/>
            <person name="Lindquist E."/>
            <person name="Ling A."/>
            <person name="Lombard V."/>
            <person name="Lucas S."/>
            <person name="Lundell T."/>
            <person name="Martin R."/>
            <person name="McLaughlin D.J."/>
            <person name="Morgenstern I."/>
            <person name="Morin E."/>
            <person name="Murat C."/>
            <person name="Nagy L.G."/>
            <person name="Nolan M."/>
            <person name="Ohm R.A."/>
            <person name="Patyshakuliyeva A."/>
            <person name="Rokas A."/>
            <person name="Ruiz-Duenas F.J."/>
            <person name="Sabat G."/>
            <person name="Salamov A."/>
            <person name="Samejima M."/>
            <person name="Schmutz J."/>
            <person name="Slot J.C."/>
            <person name="St John F."/>
            <person name="Stenlid J."/>
            <person name="Sun H."/>
            <person name="Sun S."/>
            <person name="Syed K."/>
            <person name="Tsang A."/>
            <person name="Wiebenga A."/>
            <person name="Young D."/>
            <person name="Pisabarro A."/>
            <person name="Eastwood D.C."/>
            <person name="Martin F."/>
            <person name="Cullen D."/>
            <person name="Grigoriev I.V."/>
            <person name="Hibbett D.S."/>
        </authorList>
    </citation>
    <scope>NUCLEOTIDE SEQUENCE [LARGE SCALE GENOMIC DNA]</scope>
    <source>
        <strain evidence="4 5">MD-104</strain>
    </source>
</reference>
<dbReference type="STRING" id="742152.A0A2H3J6A3"/>
<dbReference type="InterPro" id="IPR002410">
    <property type="entry name" value="Peptidase_S33"/>
</dbReference>
<name>A0A2H3J6A3_WOLCO</name>
<evidence type="ECO:0000259" key="3">
    <source>
        <dbReference type="Pfam" id="PF12697"/>
    </source>
</evidence>
<dbReference type="InterPro" id="IPR050471">
    <property type="entry name" value="AB_hydrolase"/>
</dbReference>
<dbReference type="Proteomes" id="UP000218811">
    <property type="component" value="Unassembled WGS sequence"/>
</dbReference>
<dbReference type="Pfam" id="PF12697">
    <property type="entry name" value="Abhydrolase_6"/>
    <property type="match status" value="1"/>
</dbReference>
<dbReference type="OrthoDB" id="190201at2759"/>
<dbReference type="OMA" id="WTIELFI"/>
<dbReference type="GO" id="GO:0006508">
    <property type="term" value="P:proteolysis"/>
    <property type="evidence" value="ECO:0007669"/>
    <property type="project" value="InterPro"/>
</dbReference>
<protein>
    <submittedName>
        <fullName evidence="4">Proline-specific peptidase</fullName>
    </submittedName>
</protein>
<dbReference type="AlphaFoldDB" id="A0A2H3J6A3"/>
<evidence type="ECO:0000313" key="4">
    <source>
        <dbReference type="EMBL" id="PCH37195.1"/>
    </source>
</evidence>
<dbReference type="EMBL" id="KB467909">
    <property type="protein sequence ID" value="PCH37195.1"/>
    <property type="molecule type" value="Genomic_DNA"/>
</dbReference>
<evidence type="ECO:0000256" key="2">
    <source>
        <dbReference type="ARBA" id="ARBA00022801"/>
    </source>
</evidence>
<dbReference type="GO" id="GO:0008233">
    <property type="term" value="F:peptidase activity"/>
    <property type="evidence" value="ECO:0007669"/>
    <property type="project" value="InterPro"/>
</dbReference>
<dbReference type="InterPro" id="IPR029058">
    <property type="entry name" value="AB_hydrolase_fold"/>
</dbReference>
<sequence length="297" mass="33641">MSSPTSTEGTVPFTVEGETYQTWYKVFGDLSDRSRTPLIALHGGPGLAHDYLLPLADLTALSSTPVILYDQIGSGRSTHLPDKPHSFWTIELFIDELVNLLTYFGVQDNFDILGHSWGGMLGVEFEVRRRPQGLHHLILTNSLASHDLWVKSMVQLLDTFPQDVKDDIAASWHNPKRFGRGLKAFYAKHGCTVKPMPPEFLGPVEGAFGEDGDPTVEIAMWTHELKEWTITDRLKQIRVPTLVINGRADVAQDFVVRPFFQEIPIVRWRTFERSSHTPMLEERRDYVLEVASFLQAP</sequence>
<proteinExistence type="inferred from homology"/>
<keyword evidence="5" id="KW-1185">Reference proteome</keyword>
<feature type="domain" description="AB hydrolase-1" evidence="3">
    <location>
        <begin position="39"/>
        <end position="287"/>
    </location>
</feature>
<gene>
    <name evidence="4" type="ORF">WOLCODRAFT_92313</name>
</gene>
<evidence type="ECO:0000256" key="1">
    <source>
        <dbReference type="ARBA" id="ARBA00010088"/>
    </source>
</evidence>
<dbReference type="NCBIfam" id="TIGR01250">
    <property type="entry name" value="pro_imino_pep_2"/>
    <property type="match status" value="1"/>
</dbReference>
<dbReference type="SUPFAM" id="SSF53474">
    <property type="entry name" value="alpha/beta-Hydrolases"/>
    <property type="match status" value="1"/>
</dbReference>
<dbReference type="InterPro" id="IPR005945">
    <property type="entry name" value="Pro_imino_pep"/>
</dbReference>
<dbReference type="PANTHER" id="PTHR43433:SF5">
    <property type="entry name" value="AB HYDROLASE-1 DOMAIN-CONTAINING PROTEIN"/>
    <property type="match status" value="1"/>
</dbReference>
<keyword evidence="2" id="KW-0378">Hydrolase</keyword>
<dbReference type="Gene3D" id="3.40.50.1820">
    <property type="entry name" value="alpha/beta hydrolase"/>
    <property type="match status" value="1"/>
</dbReference>
<dbReference type="PRINTS" id="PR00793">
    <property type="entry name" value="PROAMNOPTASE"/>
</dbReference>
<accession>A0A2H3J6A3</accession>
<dbReference type="InterPro" id="IPR000073">
    <property type="entry name" value="AB_hydrolase_1"/>
</dbReference>